<feature type="region of interest" description="Disordered" evidence="2">
    <location>
        <begin position="67"/>
        <end position="91"/>
    </location>
</feature>
<evidence type="ECO:0000313" key="5">
    <source>
        <dbReference type="EMBL" id="SER76872.1"/>
    </source>
</evidence>
<gene>
    <name evidence="5" type="ORF">SAMN04487840_108100</name>
</gene>
<keyword evidence="3" id="KW-0812">Transmembrane</keyword>
<accession>A0A1H9RVP1</accession>
<feature type="transmembrane region" description="Helical" evidence="3">
    <location>
        <begin position="27"/>
        <end position="48"/>
    </location>
</feature>
<feature type="compositionally biased region" description="Basic and acidic residues" evidence="2">
    <location>
        <begin position="891"/>
        <end position="900"/>
    </location>
</feature>
<feature type="region of interest" description="Disordered" evidence="2">
    <location>
        <begin position="119"/>
        <end position="153"/>
    </location>
</feature>
<feature type="region of interest" description="Disordered" evidence="2">
    <location>
        <begin position="935"/>
        <end position="957"/>
    </location>
</feature>
<feature type="compositionally biased region" description="Low complexity" evidence="2">
    <location>
        <begin position="72"/>
        <end position="84"/>
    </location>
</feature>
<keyword evidence="1" id="KW-0732">Signal</keyword>
<proteinExistence type="predicted"/>
<dbReference type="EMBL" id="FOGM01000008">
    <property type="protein sequence ID" value="SER76872.1"/>
    <property type="molecule type" value="Genomic_DNA"/>
</dbReference>
<feature type="non-terminal residue" evidence="5">
    <location>
        <position position="1113"/>
    </location>
</feature>
<dbReference type="AlphaFoldDB" id="A0A1H9RVP1"/>
<dbReference type="Pfam" id="PF04650">
    <property type="entry name" value="YSIRK_signal"/>
    <property type="match status" value="1"/>
</dbReference>
<feature type="compositionally biased region" description="Acidic residues" evidence="2">
    <location>
        <begin position="135"/>
        <end position="146"/>
    </location>
</feature>
<keyword evidence="3" id="KW-1133">Transmembrane helix</keyword>
<sequence length="1113" mass="121592">MEKKIGTNRFHAKDNGEKHYRYSIRKFNVGVASVAISAFFLFGGRAAVAADSISDTTSSGQVVVVEEPSGDTASETQISSSSTSDNVATTNDEIDEQILENDELESQENAGTDQSTAAIELESSSTDSVTSEAPENVENDQSDTGEIDSSGSASPVRFSLMAVNPTNTAQDGDAARKFETVGDTQVDYPYNDPSSYDYSGYTVTQPTSHPLIAATGLEPEVEGTTYVRLFRIREAVANSGSDRYTSEQAVLGYLMYHVDTSDATYYITRFDASGNVVEEITIGHGETRTMVDEENDMTFLFDRTNVDERIVRVDVIKTSNPGSYLQSLEQIVPTGSDSGIFGDTENGNGMANAAITVTVPVITSQPTYYIYAPTGTEVTAEHLQYLMSTATYTATAINVDENYRLVAVTQYDSTTGEMVVHTLPGYGNKYEYQGATIVSDGDLEDYIDASGTVTAWGGNGYHRASEVGLFVRHVEIVDQLTGQANIWFTDDRDGDYSTETVEESKARAILFGISSLGLDTDGDGEYDSYFIPTIDTTFNTASYDEATGIFTAYKTSYAEQELGLGTQYVSVILARKNPSGNDERRIFTYAYNYSFYAPEVYYYYEPVVGNVVVNYYSVDANGNVIEAIAAERVDTIDSFEGTTYDTTDADNPDGTTTKPSLITYNGKTYQLVSVAGTNPHAETDGSAESGEIVVDQTLIVNYYYEEVIQTTTEEEVYGNVVVHYVDKDGEELATDHVDTTNELVATITTTTTTTISGGKAYDEDGNEIGDVVETNYTGTKYNTLEEGEQPATLEKDGVTYYLLEATDEMTDGTEVIDGVKQEESQTGEGDDTVKYTADTNTEVIQGTTHVTYVYQPGGDVVVRYFAVDSEGNVIEAISGTAQGIDQETVATEERDTEEGTKPSTDYDTTDLKPTYITTEDGKTYKRVDLNGTNPHAYTDGVLAEDDPASYESGSETGDTVKSEATKVVNYYYELVTGNVEVHYHIVDQDGNVIVTDAIDSRTVKEDADIDEDYSTVLERDAYITVDGKTYRLVTEESNPHPYTDGDEEEGTVTEGTKVIHYYYEEVPAEEVVTGNVYVYYYSVDKDGNVVEQIAADVTDTEDGDIDSAYDTTD</sequence>
<dbReference type="NCBIfam" id="TIGR01168">
    <property type="entry name" value="YSIRK_signal"/>
    <property type="match status" value="1"/>
</dbReference>
<reference evidence="5 6" key="1">
    <citation type="submission" date="2016-10" db="EMBL/GenBank/DDBJ databases">
        <authorList>
            <person name="de Groot N.N."/>
        </authorList>
    </citation>
    <scope>NUCLEOTIDE SEQUENCE [LARGE SCALE GENOMIC DNA]</scope>
    <source>
        <strain evidence="5 6">VTM2R47</strain>
    </source>
</reference>
<name>A0A1H9RVP1_9STRE</name>
<evidence type="ECO:0000256" key="2">
    <source>
        <dbReference type="SAM" id="MobiDB-lite"/>
    </source>
</evidence>
<organism evidence="5 6">
    <name type="scientific">Streptococcus gallolyticus</name>
    <dbReference type="NCBI Taxonomy" id="315405"/>
    <lineage>
        <taxon>Bacteria</taxon>
        <taxon>Bacillati</taxon>
        <taxon>Bacillota</taxon>
        <taxon>Bacilli</taxon>
        <taxon>Lactobacillales</taxon>
        <taxon>Streptococcaceae</taxon>
        <taxon>Streptococcus</taxon>
    </lineage>
</organism>
<dbReference type="RefSeq" id="WP_141768259.1">
    <property type="nucleotide sequence ID" value="NZ_FOGM01000008.1"/>
</dbReference>
<keyword evidence="3" id="KW-0472">Membrane</keyword>
<feature type="region of interest" description="Disordered" evidence="2">
    <location>
        <begin position="888"/>
        <end position="913"/>
    </location>
</feature>
<dbReference type="InterPro" id="IPR005877">
    <property type="entry name" value="YSIRK_signal_dom"/>
</dbReference>
<protein>
    <submittedName>
        <fullName evidence="5">Signal peptide-containing protein, YSIRK family</fullName>
    </submittedName>
</protein>
<evidence type="ECO:0000259" key="4">
    <source>
        <dbReference type="Pfam" id="PF04650"/>
    </source>
</evidence>
<feature type="domain" description="YSIRK Gram-positive signal peptide" evidence="4">
    <location>
        <begin position="17"/>
        <end position="42"/>
    </location>
</feature>
<dbReference type="Proteomes" id="UP000182712">
    <property type="component" value="Unassembled WGS sequence"/>
</dbReference>
<dbReference type="Gene3D" id="3.10.20.320">
    <property type="entry name" value="Putative peptidoglycan bound protein (lpxtg motif)"/>
    <property type="match status" value="1"/>
</dbReference>
<feature type="compositionally biased region" description="Polar residues" evidence="2">
    <location>
        <begin position="119"/>
        <end position="133"/>
    </location>
</feature>
<evidence type="ECO:0000313" key="6">
    <source>
        <dbReference type="Proteomes" id="UP000182712"/>
    </source>
</evidence>
<evidence type="ECO:0000256" key="3">
    <source>
        <dbReference type="SAM" id="Phobius"/>
    </source>
</evidence>
<evidence type="ECO:0000256" key="1">
    <source>
        <dbReference type="ARBA" id="ARBA00022729"/>
    </source>
</evidence>